<evidence type="ECO:0008006" key="3">
    <source>
        <dbReference type="Google" id="ProtNLM"/>
    </source>
</evidence>
<gene>
    <name evidence="1" type="ORF">SAMN05421807_109133</name>
</gene>
<proteinExistence type="predicted"/>
<dbReference type="Proteomes" id="UP000184079">
    <property type="component" value="Unassembled WGS sequence"/>
</dbReference>
<name>A0A1M5UD85_9BACI</name>
<dbReference type="RefSeq" id="WP_073009396.1">
    <property type="nucleotide sequence ID" value="NZ_FQXD01000009.1"/>
</dbReference>
<accession>A0A1M5UD85</accession>
<dbReference type="AlphaFoldDB" id="A0A1M5UD85"/>
<evidence type="ECO:0000313" key="2">
    <source>
        <dbReference type="Proteomes" id="UP000184079"/>
    </source>
</evidence>
<keyword evidence="2" id="KW-1185">Reference proteome</keyword>
<dbReference type="OrthoDB" id="68731at2"/>
<dbReference type="InterPro" id="IPR034660">
    <property type="entry name" value="DinB/YfiT-like"/>
</dbReference>
<organism evidence="1 2">
    <name type="scientific">Virgibacillus chiguensis</name>
    <dbReference type="NCBI Taxonomy" id="411959"/>
    <lineage>
        <taxon>Bacteria</taxon>
        <taxon>Bacillati</taxon>
        <taxon>Bacillota</taxon>
        <taxon>Bacilli</taxon>
        <taxon>Bacillales</taxon>
        <taxon>Bacillaceae</taxon>
        <taxon>Virgibacillus</taxon>
    </lineage>
</organism>
<dbReference type="Gene3D" id="1.20.120.450">
    <property type="entry name" value="dinb family like domain"/>
    <property type="match status" value="1"/>
</dbReference>
<dbReference type="EMBL" id="FQXD01000009">
    <property type="protein sequence ID" value="SHH61012.1"/>
    <property type="molecule type" value="Genomic_DNA"/>
</dbReference>
<reference evidence="2" key="1">
    <citation type="submission" date="2016-11" db="EMBL/GenBank/DDBJ databases">
        <authorList>
            <person name="Varghese N."/>
            <person name="Submissions S."/>
        </authorList>
    </citation>
    <scope>NUCLEOTIDE SEQUENCE [LARGE SCALE GENOMIC DNA]</scope>
    <source>
        <strain evidence="2">CGMCC 1.6496</strain>
    </source>
</reference>
<sequence length="178" mass="20724">MTLGDEYIRIIKQRFVQIKEQGEGAFQQLNESDIHWTLNEASNSIAVIVKHLRGNMLSRWTDFLTTDGEKSNRHRDQEFINTVDSKQHMLTLWNEGWSVLFAALEQLTAADLQKNVRIREQPILVLDAIERQLAHYASHVGQIMLIGKQRKGNEWKSLSIPKGKSEEHLKEMKQKYNK</sequence>
<dbReference type="SUPFAM" id="SSF109854">
    <property type="entry name" value="DinB/YfiT-like putative metalloenzymes"/>
    <property type="match status" value="1"/>
</dbReference>
<dbReference type="Pfam" id="PF07609">
    <property type="entry name" value="DUF1572"/>
    <property type="match status" value="1"/>
</dbReference>
<dbReference type="InterPro" id="IPR011466">
    <property type="entry name" value="DUF1572"/>
</dbReference>
<evidence type="ECO:0000313" key="1">
    <source>
        <dbReference type="EMBL" id="SHH61012.1"/>
    </source>
</evidence>
<protein>
    <recommendedName>
        <fullName evidence="3">DUF1572 domain-containing protein</fullName>
    </recommendedName>
</protein>